<reference evidence="5" key="2">
    <citation type="journal article" date="2006" name="Proc. Natl. Acad. Sci. U.S.A.">
        <title>Ancient polymorphism reveals unidirectional breeding system shifts.</title>
        <authorList>
            <person name="Igic B."/>
            <person name="Bohs L."/>
            <person name="Kohn J.R."/>
        </authorList>
    </citation>
    <scope>NUCLEOTIDE SEQUENCE</scope>
</reference>
<evidence type="ECO:0000256" key="1">
    <source>
        <dbReference type="ARBA" id="ARBA00007469"/>
    </source>
</evidence>
<dbReference type="PANTHER" id="PTHR11240:SF81">
    <property type="entry name" value="RIBONUCLEASE S-2"/>
    <property type="match status" value="1"/>
</dbReference>
<dbReference type="InterPro" id="IPR033130">
    <property type="entry name" value="RNase_T2_His_AS_2"/>
</dbReference>
<keyword evidence="2" id="KW-0540">Nuclease</keyword>
<dbReference type="Pfam" id="PF00445">
    <property type="entry name" value="Ribonuclease_T2"/>
    <property type="match status" value="1"/>
</dbReference>
<keyword evidence="2" id="KW-0378">Hydrolase</keyword>
<dbReference type="AlphaFoldDB" id="Q9ZSG4"/>
<dbReference type="GO" id="GO:0033897">
    <property type="term" value="F:ribonuclease T2 activity"/>
    <property type="evidence" value="ECO:0007669"/>
    <property type="project" value="InterPro"/>
</dbReference>
<dbReference type="GO" id="GO:0003723">
    <property type="term" value="F:RNA binding"/>
    <property type="evidence" value="ECO:0007669"/>
    <property type="project" value="InterPro"/>
</dbReference>
<dbReference type="PROSITE" id="PS00531">
    <property type="entry name" value="RNASE_T2_2"/>
    <property type="match status" value="1"/>
</dbReference>
<evidence type="ECO:0000313" key="5">
    <source>
        <dbReference type="EMBL" id="AAD13077.1"/>
    </source>
</evidence>
<comment type="similarity">
    <text evidence="1 4">Belongs to the RNase T2 family.</text>
</comment>
<reference evidence="5" key="1">
    <citation type="submission" date="1998-11" db="EMBL/GenBank/DDBJ databases">
        <title>S-allele Diversity in Lycium andersonii: Implications for Inter-Specific Variation in S-allele Diversity in the Solanaceae.</title>
        <authorList>
            <person name="Richman A.D."/>
            <person name="Kohn J.R."/>
        </authorList>
    </citation>
    <scope>NUCLEOTIDE SEQUENCE</scope>
</reference>
<dbReference type="PANTHER" id="PTHR11240">
    <property type="entry name" value="RIBONUCLEASE T2"/>
    <property type="match status" value="1"/>
</dbReference>
<accession>Q9ZSG4</accession>
<dbReference type="InterPro" id="IPR036430">
    <property type="entry name" value="RNase_T2-like_sf"/>
</dbReference>
<proteinExistence type="evidence at transcript level"/>
<dbReference type="GO" id="GO:0005576">
    <property type="term" value="C:extracellular region"/>
    <property type="evidence" value="ECO:0007669"/>
    <property type="project" value="TreeGrafter"/>
</dbReference>
<name>Q9ZSG4_9SOLA</name>
<dbReference type="SUPFAM" id="SSF55895">
    <property type="entry name" value="Ribonuclease Rh-like"/>
    <property type="match status" value="1"/>
</dbReference>
<keyword evidence="3" id="KW-0456">Lyase</keyword>
<feature type="non-terminal residue" evidence="5">
    <location>
        <position position="1"/>
    </location>
</feature>
<protein>
    <submittedName>
        <fullName evidence="5">Self-incompatibility ribonuclease S7</fullName>
    </submittedName>
</protein>
<evidence type="ECO:0000256" key="4">
    <source>
        <dbReference type="RuleBase" id="RU004328"/>
    </source>
</evidence>
<organism evidence="5">
    <name type="scientific">Lycium andersonii</name>
    <dbReference type="NCBI Taxonomy" id="87540"/>
    <lineage>
        <taxon>Eukaryota</taxon>
        <taxon>Viridiplantae</taxon>
        <taxon>Streptophyta</taxon>
        <taxon>Embryophyta</taxon>
        <taxon>Tracheophyta</taxon>
        <taxon>Spermatophyta</taxon>
        <taxon>Magnoliopsida</taxon>
        <taxon>eudicotyledons</taxon>
        <taxon>Gunneridae</taxon>
        <taxon>Pentapetalae</taxon>
        <taxon>asterids</taxon>
        <taxon>lamiids</taxon>
        <taxon>Solanales</taxon>
        <taxon>Solanaceae</taxon>
        <taxon>Solanoideae</taxon>
        <taxon>Lycieae</taxon>
        <taxon>Lycium</taxon>
    </lineage>
</organism>
<dbReference type="EMBL" id="AF105349">
    <property type="protein sequence ID" value="AAD13077.1"/>
    <property type="molecule type" value="mRNA"/>
</dbReference>
<gene>
    <name evidence="5" type="primary">S</name>
</gene>
<keyword evidence="2" id="KW-0255">Endonuclease</keyword>
<evidence type="ECO:0000256" key="3">
    <source>
        <dbReference type="ARBA" id="ARBA00023239"/>
    </source>
</evidence>
<dbReference type="Gene3D" id="3.90.730.10">
    <property type="entry name" value="Ribonuclease T2-like"/>
    <property type="match status" value="1"/>
</dbReference>
<feature type="non-terminal residue" evidence="5">
    <location>
        <position position="117"/>
    </location>
</feature>
<sequence length="117" mass="13494">IQGTVLNNCDSQAKYTTVTDDKFDKRDKHWPDLKLSKADALKHQDFWEYQFKKHGTCCADLFNEEKYFDLALGLKDRFDLLTTFRSHGIIPRSTHLLIKSLKPSGQSLGVIPNLYCT</sequence>
<dbReference type="GO" id="GO:0006401">
    <property type="term" value="P:RNA catabolic process"/>
    <property type="evidence" value="ECO:0007669"/>
    <property type="project" value="TreeGrafter"/>
</dbReference>
<dbReference type="InterPro" id="IPR001568">
    <property type="entry name" value="RNase_T2-like"/>
</dbReference>
<evidence type="ECO:0000256" key="2">
    <source>
        <dbReference type="ARBA" id="ARBA00022759"/>
    </source>
</evidence>